<dbReference type="AlphaFoldDB" id="R7TN76"/>
<evidence type="ECO:0000256" key="1">
    <source>
        <dbReference type="SAM" id="MobiDB-lite"/>
    </source>
</evidence>
<dbReference type="PANTHER" id="PTHR46786:SF1">
    <property type="entry name" value="ZINC FINGER MATRIN-TYPE PROTEIN 3"/>
    <property type="match status" value="1"/>
</dbReference>
<feature type="domain" description="U1-type" evidence="2">
    <location>
        <begin position="69"/>
        <end position="103"/>
    </location>
</feature>
<dbReference type="Proteomes" id="UP000014760">
    <property type="component" value="Unassembled WGS sequence"/>
</dbReference>
<dbReference type="SUPFAM" id="SSF57667">
    <property type="entry name" value="beta-beta-alpha zinc fingers"/>
    <property type="match status" value="1"/>
</dbReference>
<name>R7TN76_CAPTE</name>
<feature type="region of interest" description="Disordered" evidence="1">
    <location>
        <begin position="198"/>
        <end position="352"/>
    </location>
</feature>
<dbReference type="EnsemblMetazoa" id="CapteT186897">
    <property type="protein sequence ID" value="CapteP186897"/>
    <property type="gene ID" value="CapteG186897"/>
</dbReference>
<reference evidence="3 5" key="2">
    <citation type="journal article" date="2013" name="Nature">
        <title>Insights into bilaterian evolution from three spiralian genomes.</title>
        <authorList>
            <person name="Simakov O."/>
            <person name="Marletaz F."/>
            <person name="Cho S.J."/>
            <person name="Edsinger-Gonzales E."/>
            <person name="Havlak P."/>
            <person name="Hellsten U."/>
            <person name="Kuo D.H."/>
            <person name="Larsson T."/>
            <person name="Lv J."/>
            <person name="Arendt D."/>
            <person name="Savage R."/>
            <person name="Osoegawa K."/>
            <person name="de Jong P."/>
            <person name="Grimwood J."/>
            <person name="Chapman J.A."/>
            <person name="Shapiro H."/>
            <person name="Aerts A."/>
            <person name="Otillar R.P."/>
            <person name="Terry A.Y."/>
            <person name="Boore J.L."/>
            <person name="Grigoriev I.V."/>
            <person name="Lindberg D.R."/>
            <person name="Seaver E.C."/>
            <person name="Weisblat D.A."/>
            <person name="Putnam N.H."/>
            <person name="Rokhsar D.S."/>
        </authorList>
    </citation>
    <scope>NUCLEOTIDE SEQUENCE</scope>
    <source>
        <strain evidence="3 5">I ESC-2004</strain>
    </source>
</reference>
<dbReference type="Pfam" id="PF12874">
    <property type="entry name" value="zf-met"/>
    <property type="match status" value="1"/>
</dbReference>
<feature type="region of interest" description="Disordered" evidence="1">
    <location>
        <begin position="538"/>
        <end position="559"/>
    </location>
</feature>
<dbReference type="EMBL" id="AMQN01002796">
    <property type="status" value="NOT_ANNOTATED_CDS"/>
    <property type="molecule type" value="Genomic_DNA"/>
</dbReference>
<evidence type="ECO:0000259" key="2">
    <source>
        <dbReference type="SMART" id="SM00451"/>
    </source>
</evidence>
<dbReference type="InterPro" id="IPR052644">
    <property type="entry name" value="ZMAT3"/>
</dbReference>
<organism evidence="3">
    <name type="scientific">Capitella teleta</name>
    <name type="common">Polychaete worm</name>
    <dbReference type="NCBI Taxonomy" id="283909"/>
    <lineage>
        <taxon>Eukaryota</taxon>
        <taxon>Metazoa</taxon>
        <taxon>Spiralia</taxon>
        <taxon>Lophotrochozoa</taxon>
        <taxon>Annelida</taxon>
        <taxon>Polychaeta</taxon>
        <taxon>Sedentaria</taxon>
        <taxon>Scolecida</taxon>
        <taxon>Capitellidae</taxon>
        <taxon>Capitella</taxon>
    </lineage>
</organism>
<feature type="compositionally biased region" description="Basic and acidic residues" evidence="1">
    <location>
        <begin position="274"/>
        <end position="297"/>
    </location>
</feature>
<dbReference type="GO" id="GO:0008270">
    <property type="term" value="F:zinc ion binding"/>
    <property type="evidence" value="ECO:0007669"/>
    <property type="project" value="InterPro"/>
</dbReference>
<reference evidence="5" key="1">
    <citation type="submission" date="2012-12" db="EMBL/GenBank/DDBJ databases">
        <authorList>
            <person name="Hellsten U."/>
            <person name="Grimwood J."/>
            <person name="Chapman J.A."/>
            <person name="Shapiro H."/>
            <person name="Aerts A."/>
            <person name="Otillar R.P."/>
            <person name="Terry A.Y."/>
            <person name="Boore J.L."/>
            <person name="Simakov O."/>
            <person name="Marletaz F."/>
            <person name="Cho S.-J."/>
            <person name="Edsinger-Gonzales E."/>
            <person name="Havlak P."/>
            <person name="Kuo D.-H."/>
            <person name="Larsson T."/>
            <person name="Lv J."/>
            <person name="Arendt D."/>
            <person name="Savage R."/>
            <person name="Osoegawa K."/>
            <person name="de Jong P."/>
            <person name="Lindberg D.R."/>
            <person name="Seaver E.C."/>
            <person name="Weisblat D.A."/>
            <person name="Putnam N.H."/>
            <person name="Grigoriev I.V."/>
            <person name="Rokhsar D.S."/>
        </authorList>
    </citation>
    <scope>NUCLEOTIDE SEQUENCE</scope>
    <source>
        <strain evidence="5">I ESC-2004</strain>
    </source>
</reference>
<dbReference type="GO" id="GO:0003676">
    <property type="term" value="F:nucleic acid binding"/>
    <property type="evidence" value="ECO:0007669"/>
    <property type="project" value="InterPro"/>
</dbReference>
<dbReference type="HOGENOM" id="CLU_487672_0_0_1"/>
<feature type="compositionally biased region" description="Acidic residues" evidence="1">
    <location>
        <begin position="298"/>
        <end position="316"/>
    </location>
</feature>
<evidence type="ECO:0000313" key="4">
    <source>
        <dbReference type="EnsemblMetazoa" id="CapteP186897"/>
    </source>
</evidence>
<reference evidence="4" key="3">
    <citation type="submission" date="2015-06" db="UniProtKB">
        <authorList>
            <consortium name="EnsemblMetazoa"/>
        </authorList>
    </citation>
    <scope>IDENTIFICATION</scope>
</reference>
<accession>R7TN76</accession>
<dbReference type="EMBL" id="AMQN01002795">
    <property type="status" value="NOT_ANNOTATED_CDS"/>
    <property type="molecule type" value="Genomic_DNA"/>
</dbReference>
<dbReference type="PANTHER" id="PTHR46786">
    <property type="entry name" value="ZINC FINGER MATRIN-TYPE PROTEIN 3"/>
    <property type="match status" value="1"/>
</dbReference>
<feature type="compositionally biased region" description="Acidic residues" evidence="1">
    <location>
        <begin position="257"/>
        <end position="272"/>
    </location>
</feature>
<proteinExistence type="predicted"/>
<gene>
    <name evidence="3" type="ORF">CAPTEDRAFT_186897</name>
</gene>
<feature type="compositionally biased region" description="Polar residues" evidence="1">
    <location>
        <begin position="538"/>
        <end position="548"/>
    </location>
</feature>
<dbReference type="InterPro" id="IPR013087">
    <property type="entry name" value="Znf_C2H2_type"/>
</dbReference>
<sequence length="559" mass="61154">MRQRRATTRVFALRMSDVSTDNLQERLLRAVFIDRFDEVSAIFDPSLIRRSTSAIQSQFRPRMSGPRQNKAVKCETCNITLNSEQQAQQHYSGKNHLKKVRQASGQDKEDSAGEGADSPKTGGKRKTTEAASCVVHYAISGRQNEVAAAASENCTLRRMEAVRTPGFTAFMAPTVIAVEAGFYECPGAVKETSIITCSHGKKRSVSEGDDNEDGDAASTKRRRQDSSTSTHESDDAESCTTNEESVKDNPDAVNKDDETEEEDVGSSDDVTDQNEPKEEVGEVERNEEIEAVLKEEVEKEVEEEEVEQEVLTEEPQTESALDEGNATPSSQPTPSPPVAPLPPPAPSSRVFPSRSLVSSSVASVTRSSLLGLPQQAAYQMSAAKMAAAAAQPSFLMPQYRSPSIASSLHTSPHLYLQPQPQDQPQQQLQASYNMRMLQPMYSSTGIAMDNSAEYLNALYSQQQQSSLKYSMSAMHYDITQQQQPYASTVYEALSLQTVPGGHDSPLDQYAQQRQALSAPQKLDPISQVVYDNLVGAVSSASPEDSMSKSFRRSPQGRAS</sequence>
<protein>
    <recommendedName>
        <fullName evidence="2">U1-type domain-containing protein</fullName>
    </recommendedName>
</protein>
<keyword evidence="5" id="KW-1185">Reference proteome</keyword>
<dbReference type="OrthoDB" id="6288877at2759"/>
<dbReference type="InterPro" id="IPR036236">
    <property type="entry name" value="Znf_C2H2_sf"/>
</dbReference>
<evidence type="ECO:0000313" key="5">
    <source>
        <dbReference type="Proteomes" id="UP000014760"/>
    </source>
</evidence>
<dbReference type="Gene3D" id="3.30.160.60">
    <property type="entry name" value="Classic Zinc Finger"/>
    <property type="match status" value="1"/>
</dbReference>
<evidence type="ECO:0000313" key="3">
    <source>
        <dbReference type="EMBL" id="ELT92535.1"/>
    </source>
</evidence>
<dbReference type="EMBL" id="KB310082">
    <property type="protein sequence ID" value="ELT92535.1"/>
    <property type="molecule type" value="Genomic_DNA"/>
</dbReference>
<dbReference type="SMART" id="SM00451">
    <property type="entry name" value="ZnF_U1"/>
    <property type="match status" value="1"/>
</dbReference>
<dbReference type="InterPro" id="IPR003604">
    <property type="entry name" value="Matrin/U1-like-C_Znf_C2H2"/>
</dbReference>
<feature type="compositionally biased region" description="Pro residues" evidence="1">
    <location>
        <begin position="331"/>
        <end position="346"/>
    </location>
</feature>
<feature type="region of interest" description="Disordered" evidence="1">
    <location>
        <begin position="87"/>
        <end position="127"/>
    </location>
</feature>
<feature type="compositionally biased region" description="Basic and acidic residues" evidence="1">
    <location>
        <begin position="244"/>
        <end position="256"/>
    </location>
</feature>